<protein>
    <submittedName>
        <fullName evidence="2">Uncharacterized protein</fullName>
    </submittedName>
</protein>
<dbReference type="PANTHER" id="PTHR37691">
    <property type="entry name" value="BLR3518 PROTEIN"/>
    <property type="match status" value="1"/>
</dbReference>
<dbReference type="AlphaFoldDB" id="A0A225NHF7"/>
<keyword evidence="3" id="KW-1185">Reference proteome</keyword>
<accession>A0A225NHF7</accession>
<sequence>MRQMLAGLAVATAMMAGPVCAQEADHYLAIHVDENDPHVMNMALNNVENAISYFASQGETVAVELVAYGPGMNIFVADKTPMGDRIEHMGLQYDNLTFAACGNTLAAMSAKAGHDIALLSEATIVPSGVARLMELQEQGYSYVRP</sequence>
<dbReference type="Proteomes" id="UP000215377">
    <property type="component" value="Unassembled WGS sequence"/>
</dbReference>
<dbReference type="PANTHER" id="PTHR37691:SF1">
    <property type="entry name" value="BLR3518 PROTEIN"/>
    <property type="match status" value="1"/>
</dbReference>
<dbReference type="Gene3D" id="3.40.1260.10">
    <property type="entry name" value="DsrEFH-like"/>
    <property type="match status" value="1"/>
</dbReference>
<evidence type="ECO:0000313" key="2">
    <source>
        <dbReference type="EMBL" id="OWU73025.1"/>
    </source>
</evidence>
<dbReference type="OrthoDB" id="5794490at2"/>
<proteinExistence type="predicted"/>
<evidence type="ECO:0000256" key="1">
    <source>
        <dbReference type="SAM" id="SignalP"/>
    </source>
</evidence>
<dbReference type="Pfam" id="PF02635">
    <property type="entry name" value="DsrE"/>
    <property type="match status" value="1"/>
</dbReference>
<keyword evidence="1" id="KW-0732">Signal</keyword>
<dbReference type="EMBL" id="AQQR01000005">
    <property type="protein sequence ID" value="OWU73025.1"/>
    <property type="molecule type" value="Genomic_DNA"/>
</dbReference>
<dbReference type="SUPFAM" id="SSF75169">
    <property type="entry name" value="DsrEFH-like"/>
    <property type="match status" value="1"/>
</dbReference>
<feature type="signal peptide" evidence="1">
    <location>
        <begin position="1"/>
        <end position="21"/>
    </location>
</feature>
<reference evidence="2 3" key="1">
    <citation type="submission" date="2013-04" db="EMBL/GenBank/DDBJ databases">
        <title>Oceanicola sp. 22II1-22F33 Genome Sequencing.</title>
        <authorList>
            <person name="Lai Q."/>
            <person name="Li G."/>
            <person name="Shao Z."/>
        </authorList>
    </citation>
    <scope>NUCLEOTIDE SEQUENCE [LARGE SCALE GENOMIC DNA]</scope>
    <source>
        <strain evidence="2 3">22II1-22F33</strain>
    </source>
</reference>
<dbReference type="InterPro" id="IPR027396">
    <property type="entry name" value="DsrEFH-like"/>
</dbReference>
<gene>
    <name evidence="2" type="ORF">ATO3_14120</name>
</gene>
<organism evidence="2 3">
    <name type="scientific">Marinibacterium profundimaris</name>
    <dbReference type="NCBI Taxonomy" id="1679460"/>
    <lineage>
        <taxon>Bacteria</taxon>
        <taxon>Pseudomonadati</taxon>
        <taxon>Pseudomonadota</taxon>
        <taxon>Alphaproteobacteria</taxon>
        <taxon>Rhodobacterales</taxon>
        <taxon>Paracoccaceae</taxon>
        <taxon>Marinibacterium</taxon>
    </lineage>
</organism>
<evidence type="ECO:0000313" key="3">
    <source>
        <dbReference type="Proteomes" id="UP000215377"/>
    </source>
</evidence>
<feature type="chain" id="PRO_5012962972" evidence="1">
    <location>
        <begin position="22"/>
        <end position="145"/>
    </location>
</feature>
<comment type="caution">
    <text evidence="2">The sequence shown here is derived from an EMBL/GenBank/DDBJ whole genome shotgun (WGS) entry which is preliminary data.</text>
</comment>
<name>A0A225NHF7_9RHOB</name>
<dbReference type="InterPro" id="IPR003787">
    <property type="entry name" value="Sulphur_relay_DsrE/F-like"/>
</dbReference>